<dbReference type="PANTHER" id="PTHR33463:SF167">
    <property type="entry name" value="PUTATIVE-RELATED"/>
    <property type="match status" value="1"/>
</dbReference>
<reference evidence="3 4" key="1">
    <citation type="submission" date="2024-01" db="EMBL/GenBank/DDBJ databases">
        <title>The genomes of 5 underutilized Papilionoideae crops provide insights into root nodulation and disease resistance.</title>
        <authorList>
            <person name="Yuan L."/>
        </authorList>
    </citation>
    <scope>NUCLEOTIDE SEQUENCE [LARGE SCALE GENOMIC DNA]</scope>
    <source>
        <strain evidence="3">LY-2023</strain>
        <tissue evidence="3">Leaf</tissue>
    </source>
</reference>
<feature type="domain" description="Disease resistance protein At4g27190-like leucine-rich repeats" evidence="2">
    <location>
        <begin position="202"/>
        <end position="316"/>
    </location>
</feature>
<dbReference type="SUPFAM" id="SSF52058">
    <property type="entry name" value="L domain-like"/>
    <property type="match status" value="1"/>
</dbReference>
<dbReference type="Pfam" id="PF23247">
    <property type="entry name" value="LRR_RPS2"/>
    <property type="match status" value="1"/>
</dbReference>
<evidence type="ECO:0000313" key="3">
    <source>
        <dbReference type="EMBL" id="KAK7302705.1"/>
    </source>
</evidence>
<sequence>MALDLSCSRNIKELPHGTEQLGNLRRLNISNTMITILPSGLMSALTLLEELLTSNALVFQIPQPPTSSEFSIDEIISSSTLSSLEVDFWYFDLYDLYTKSGHWVQLDEFEFNVGPGEIQEVSEKRSVIFLGISIARGVMIPANTTELKFVDCHDVTELTTCLLHVEKLKKCNVVCCYSVENIVDPGKNELSTVETLVLRFLINLQMICKEVVTPSTLLSLKIINVECCPNLKNLFSGNLLLQLLNLEEIKVSHCNSMDELVRWGGDNIQAAKILLPKLQKLRLEFMPKLKEIYSEFMSIGSPCTVHVLSCDALKRLPFDLDDAVGLHQQLLEIRGTKYWWDSLEWDEPAVKQIMQAYFLELPMVSDQVGSSSTAGRRHM</sequence>
<evidence type="ECO:0000256" key="1">
    <source>
        <dbReference type="ARBA" id="ARBA00022821"/>
    </source>
</evidence>
<dbReference type="InterPro" id="IPR057135">
    <property type="entry name" value="At4g27190-like_LRR"/>
</dbReference>
<organism evidence="3 4">
    <name type="scientific">Clitoria ternatea</name>
    <name type="common">Butterfly pea</name>
    <dbReference type="NCBI Taxonomy" id="43366"/>
    <lineage>
        <taxon>Eukaryota</taxon>
        <taxon>Viridiplantae</taxon>
        <taxon>Streptophyta</taxon>
        <taxon>Embryophyta</taxon>
        <taxon>Tracheophyta</taxon>
        <taxon>Spermatophyta</taxon>
        <taxon>Magnoliopsida</taxon>
        <taxon>eudicotyledons</taxon>
        <taxon>Gunneridae</taxon>
        <taxon>Pentapetalae</taxon>
        <taxon>rosids</taxon>
        <taxon>fabids</taxon>
        <taxon>Fabales</taxon>
        <taxon>Fabaceae</taxon>
        <taxon>Papilionoideae</taxon>
        <taxon>50 kb inversion clade</taxon>
        <taxon>NPAAA clade</taxon>
        <taxon>indigoferoid/millettioid clade</taxon>
        <taxon>Phaseoleae</taxon>
        <taxon>Clitoria</taxon>
    </lineage>
</organism>
<protein>
    <recommendedName>
        <fullName evidence="2">Disease resistance protein At4g27190-like leucine-rich repeats domain-containing protein</fullName>
    </recommendedName>
</protein>
<keyword evidence="4" id="KW-1185">Reference proteome</keyword>
<comment type="caution">
    <text evidence="3">The sequence shown here is derived from an EMBL/GenBank/DDBJ whole genome shotgun (WGS) entry which is preliminary data.</text>
</comment>
<proteinExistence type="predicted"/>
<evidence type="ECO:0000259" key="2">
    <source>
        <dbReference type="Pfam" id="PF23247"/>
    </source>
</evidence>
<dbReference type="InterPro" id="IPR032675">
    <property type="entry name" value="LRR_dom_sf"/>
</dbReference>
<dbReference type="PANTHER" id="PTHR33463">
    <property type="entry name" value="NB-ARC DOMAIN-CONTAINING PROTEIN-RELATED"/>
    <property type="match status" value="1"/>
</dbReference>
<keyword evidence="1" id="KW-0611">Plant defense</keyword>
<gene>
    <name evidence="3" type="ORF">RJT34_13601</name>
</gene>
<dbReference type="EMBL" id="JAYKXN010000003">
    <property type="protein sequence ID" value="KAK7302705.1"/>
    <property type="molecule type" value="Genomic_DNA"/>
</dbReference>
<dbReference type="Gene3D" id="3.80.10.10">
    <property type="entry name" value="Ribonuclease Inhibitor"/>
    <property type="match status" value="2"/>
</dbReference>
<dbReference type="AlphaFoldDB" id="A0AAN9PKB8"/>
<evidence type="ECO:0000313" key="4">
    <source>
        <dbReference type="Proteomes" id="UP001359559"/>
    </source>
</evidence>
<dbReference type="InterPro" id="IPR050905">
    <property type="entry name" value="Plant_NBS-LRR"/>
</dbReference>
<accession>A0AAN9PKB8</accession>
<name>A0AAN9PKB8_CLITE</name>
<dbReference type="Proteomes" id="UP001359559">
    <property type="component" value="Unassembled WGS sequence"/>
</dbReference>